<keyword evidence="2 5" id="KW-0812">Transmembrane</keyword>
<feature type="transmembrane region" description="Helical" evidence="5">
    <location>
        <begin position="254"/>
        <end position="271"/>
    </location>
</feature>
<comment type="caution">
    <text evidence="7">The sequence shown here is derived from an EMBL/GenBank/DDBJ whole genome shotgun (WGS) entry which is preliminary data.</text>
</comment>
<evidence type="ECO:0000256" key="4">
    <source>
        <dbReference type="ARBA" id="ARBA00023136"/>
    </source>
</evidence>
<feature type="transmembrane region" description="Helical" evidence="5">
    <location>
        <begin position="33"/>
        <end position="52"/>
    </location>
</feature>
<feature type="transmembrane region" description="Helical" evidence="5">
    <location>
        <begin position="9"/>
        <end position="27"/>
    </location>
</feature>
<dbReference type="GO" id="GO:0015244">
    <property type="term" value="F:fluconazole transmembrane transporter activity"/>
    <property type="evidence" value="ECO:0007669"/>
    <property type="project" value="TreeGrafter"/>
</dbReference>
<keyword evidence="4 5" id="KW-0472">Membrane</keyword>
<comment type="subcellular location">
    <subcellularLocation>
        <location evidence="1">Membrane</location>
        <topology evidence="1">Multi-pass membrane protein</topology>
    </subcellularLocation>
</comment>
<dbReference type="EMBL" id="JAPEUX010000002">
    <property type="protein sequence ID" value="KAJ4358009.1"/>
    <property type="molecule type" value="Genomic_DNA"/>
</dbReference>
<organism evidence="7 8">
    <name type="scientific">Didymosphaeria variabile</name>
    <dbReference type="NCBI Taxonomy" id="1932322"/>
    <lineage>
        <taxon>Eukaryota</taxon>
        <taxon>Fungi</taxon>
        <taxon>Dikarya</taxon>
        <taxon>Ascomycota</taxon>
        <taxon>Pezizomycotina</taxon>
        <taxon>Dothideomycetes</taxon>
        <taxon>Pleosporomycetidae</taxon>
        <taxon>Pleosporales</taxon>
        <taxon>Massarineae</taxon>
        <taxon>Didymosphaeriaceae</taxon>
        <taxon>Didymosphaeria</taxon>
    </lineage>
</organism>
<dbReference type="RefSeq" id="XP_056074868.1">
    <property type="nucleotide sequence ID" value="XM_056211395.1"/>
</dbReference>
<dbReference type="GO" id="GO:0005886">
    <property type="term" value="C:plasma membrane"/>
    <property type="evidence" value="ECO:0007669"/>
    <property type="project" value="TreeGrafter"/>
</dbReference>
<feature type="domain" description="Major facilitator superfamily (MFS) profile" evidence="6">
    <location>
        <begin position="1"/>
        <end position="370"/>
    </location>
</feature>
<keyword evidence="3 5" id="KW-1133">Transmembrane helix</keyword>
<accession>A0A9W8XSZ2</accession>
<dbReference type="AlphaFoldDB" id="A0A9W8XSZ2"/>
<feature type="transmembrane region" description="Helical" evidence="5">
    <location>
        <begin position="213"/>
        <end position="233"/>
    </location>
</feature>
<evidence type="ECO:0000313" key="8">
    <source>
        <dbReference type="Proteomes" id="UP001140513"/>
    </source>
</evidence>
<evidence type="ECO:0000256" key="3">
    <source>
        <dbReference type="ARBA" id="ARBA00022989"/>
    </source>
</evidence>
<dbReference type="SUPFAM" id="SSF103473">
    <property type="entry name" value="MFS general substrate transporter"/>
    <property type="match status" value="1"/>
</dbReference>
<evidence type="ECO:0000256" key="5">
    <source>
        <dbReference type="SAM" id="Phobius"/>
    </source>
</evidence>
<feature type="transmembrane region" description="Helical" evidence="5">
    <location>
        <begin position="64"/>
        <end position="85"/>
    </location>
</feature>
<dbReference type="OrthoDB" id="3357846at2759"/>
<proteinExistence type="predicted"/>
<dbReference type="Gene3D" id="1.20.1250.20">
    <property type="entry name" value="MFS general substrate transporter like domains"/>
    <property type="match status" value="1"/>
</dbReference>
<feature type="transmembrane region" description="Helical" evidence="5">
    <location>
        <begin position="277"/>
        <end position="301"/>
    </location>
</feature>
<name>A0A9W8XSZ2_9PLEO</name>
<feature type="transmembrane region" description="Helical" evidence="5">
    <location>
        <begin position="97"/>
        <end position="117"/>
    </location>
</feature>
<dbReference type="GO" id="GO:1990961">
    <property type="term" value="P:xenobiotic detoxification by transmembrane export across the plasma membrane"/>
    <property type="evidence" value="ECO:0007669"/>
    <property type="project" value="TreeGrafter"/>
</dbReference>
<dbReference type="Proteomes" id="UP001140513">
    <property type="component" value="Unassembled WGS sequence"/>
</dbReference>
<dbReference type="PANTHER" id="PTHR23502">
    <property type="entry name" value="MAJOR FACILITATOR SUPERFAMILY"/>
    <property type="match status" value="1"/>
</dbReference>
<reference evidence="7" key="1">
    <citation type="submission" date="2022-10" db="EMBL/GenBank/DDBJ databases">
        <title>Tapping the CABI collections for fungal endophytes: first genome assemblies for Collariella, Neodidymelliopsis, Ascochyta clinopodiicola, Didymella pomorum, Didymosphaeria variabile, Neocosmospora piperis and Neocucurbitaria cava.</title>
        <authorList>
            <person name="Hill R."/>
        </authorList>
    </citation>
    <scope>NUCLEOTIDE SEQUENCE</scope>
    <source>
        <strain evidence="7">IMI 356815</strain>
    </source>
</reference>
<dbReference type="PROSITE" id="PS50850">
    <property type="entry name" value="MFS"/>
    <property type="match status" value="1"/>
</dbReference>
<dbReference type="Pfam" id="PF07690">
    <property type="entry name" value="MFS_1"/>
    <property type="match status" value="1"/>
</dbReference>
<feature type="transmembrane region" description="Helical" evidence="5">
    <location>
        <begin position="345"/>
        <end position="365"/>
    </location>
</feature>
<sequence>MPVIGRSSIFVWTLFVFVILQLGVGLAPNLATFLLFRTLTGFFGSPCLATGAGTVTDIFALDQILVYVCIWSSFGILGPIFGPIIGGYVAPVKGWSWTIWIFTWLCALVLLVMFFFLPETSGANILHNRAKRLRRLTGNKRFRSQSEIDATNYTMQDHLMVLARAFTLTFTEPIVLLMDFYTGLLYGVLFIWFESFPIVFGEIYGFDVGEQGLVFLGIFVGSFITAPLVILWLRVRIVPRVSSPTFKPEMLLPPAFAGCLAFPVCLFWYGWSARPSIHWIMPIIGTSFFGIGIVTLFNSVFNYLAMSYPSESASIFAGNALFRAAFGASFPLFARTFFRKLGIGAGNSLLGGIATCFIPVTFVLYRVSTV</sequence>
<dbReference type="InterPro" id="IPR036259">
    <property type="entry name" value="MFS_trans_sf"/>
</dbReference>
<evidence type="ECO:0000313" key="7">
    <source>
        <dbReference type="EMBL" id="KAJ4358009.1"/>
    </source>
</evidence>
<keyword evidence="8" id="KW-1185">Reference proteome</keyword>
<gene>
    <name evidence="7" type="ORF">N0V89_002588</name>
</gene>
<evidence type="ECO:0000256" key="2">
    <source>
        <dbReference type="ARBA" id="ARBA00022692"/>
    </source>
</evidence>
<evidence type="ECO:0000256" key="1">
    <source>
        <dbReference type="ARBA" id="ARBA00004141"/>
    </source>
</evidence>
<dbReference type="PANTHER" id="PTHR23502:SF23">
    <property type="entry name" value="FLUCONAZOLE RESISTANCE PROTEIN 1"/>
    <property type="match status" value="1"/>
</dbReference>
<dbReference type="GeneID" id="80906118"/>
<evidence type="ECO:0000259" key="6">
    <source>
        <dbReference type="PROSITE" id="PS50850"/>
    </source>
</evidence>
<protein>
    <recommendedName>
        <fullName evidence="6">Major facilitator superfamily (MFS) profile domain-containing protein</fullName>
    </recommendedName>
</protein>
<dbReference type="InterPro" id="IPR011701">
    <property type="entry name" value="MFS"/>
</dbReference>
<feature type="transmembrane region" description="Helical" evidence="5">
    <location>
        <begin position="313"/>
        <end position="333"/>
    </location>
</feature>
<dbReference type="InterPro" id="IPR020846">
    <property type="entry name" value="MFS_dom"/>
</dbReference>